<evidence type="ECO:0000256" key="1">
    <source>
        <dbReference type="SAM" id="SignalP"/>
    </source>
</evidence>
<dbReference type="Proteomes" id="UP001596096">
    <property type="component" value="Unassembled WGS sequence"/>
</dbReference>
<reference evidence="3" key="1">
    <citation type="journal article" date="2019" name="Int. J. Syst. Evol. Microbiol.">
        <title>The Global Catalogue of Microorganisms (GCM) 10K type strain sequencing project: providing services to taxonomists for standard genome sequencing and annotation.</title>
        <authorList>
            <consortium name="The Broad Institute Genomics Platform"/>
            <consortium name="The Broad Institute Genome Sequencing Center for Infectious Disease"/>
            <person name="Wu L."/>
            <person name="Ma J."/>
        </authorList>
    </citation>
    <scope>NUCLEOTIDE SEQUENCE [LARGE SCALE GENOMIC DNA]</scope>
    <source>
        <strain evidence="3">CGMCC 4.7106</strain>
    </source>
</reference>
<protein>
    <submittedName>
        <fullName evidence="2">Uncharacterized protein</fullName>
    </submittedName>
</protein>
<gene>
    <name evidence="2" type="ORF">ACFPUY_30600</name>
</gene>
<dbReference type="RefSeq" id="WP_219545266.1">
    <property type="nucleotide sequence ID" value="NZ_JAHKRN010000014.1"/>
</dbReference>
<name>A0ABW1C447_9ACTN</name>
<comment type="caution">
    <text evidence="2">The sequence shown here is derived from an EMBL/GenBank/DDBJ whole genome shotgun (WGS) entry which is preliminary data.</text>
</comment>
<sequence length="144" mass="15286">MRLARITVAAAVAGVTLLSTTPASASSYWSSSAPKYATKVGTLKTKSVRIGNGGSFTIQLRSGKWGSYSYLWARAPKDSDADSHRIILQVYNPKTGKWDSQSKGIKNTTYSPAHRAIAGRLYKACAKASILGGSPATCTGSWLV</sequence>
<keyword evidence="1" id="KW-0732">Signal</keyword>
<evidence type="ECO:0000313" key="2">
    <source>
        <dbReference type="EMBL" id="MFC5819471.1"/>
    </source>
</evidence>
<keyword evidence="3" id="KW-1185">Reference proteome</keyword>
<evidence type="ECO:0000313" key="3">
    <source>
        <dbReference type="Proteomes" id="UP001596096"/>
    </source>
</evidence>
<feature type="signal peptide" evidence="1">
    <location>
        <begin position="1"/>
        <end position="25"/>
    </location>
</feature>
<proteinExistence type="predicted"/>
<accession>A0ABW1C447</accession>
<organism evidence="2 3">
    <name type="scientific">Nonomuraea harbinensis</name>
    <dbReference type="NCBI Taxonomy" id="1286938"/>
    <lineage>
        <taxon>Bacteria</taxon>
        <taxon>Bacillati</taxon>
        <taxon>Actinomycetota</taxon>
        <taxon>Actinomycetes</taxon>
        <taxon>Streptosporangiales</taxon>
        <taxon>Streptosporangiaceae</taxon>
        <taxon>Nonomuraea</taxon>
    </lineage>
</organism>
<feature type="chain" id="PRO_5047186195" evidence="1">
    <location>
        <begin position="26"/>
        <end position="144"/>
    </location>
</feature>
<dbReference type="EMBL" id="JBHSNW010000019">
    <property type="protein sequence ID" value="MFC5819471.1"/>
    <property type="molecule type" value="Genomic_DNA"/>
</dbReference>